<dbReference type="Proteomes" id="UP000000909">
    <property type="component" value="Segment"/>
</dbReference>
<evidence type="ECO:0000313" key="2">
    <source>
        <dbReference type="EMBL" id="ABA47195.1"/>
    </source>
</evidence>
<organismHost>
    <name type="scientific">Synechococcus</name>
    <dbReference type="NCBI Taxonomy" id="1129"/>
</organismHost>
<sequence>MKFIHKECDPSLAEDRSLPYTAYLVEYLQDGITKFDIVSGNKRSEIFDYYWDLYRNDFVTMTQTEGRKNPKLWNDPNASNKKKKK</sequence>
<evidence type="ECO:0000256" key="1">
    <source>
        <dbReference type="SAM" id="MobiDB-lite"/>
    </source>
</evidence>
<dbReference type="KEGG" id="vg:4238993"/>
<keyword evidence="3" id="KW-1185">Reference proteome</keyword>
<protein>
    <submittedName>
        <fullName evidence="2">Gp226</fullName>
    </submittedName>
</protein>
<name>Q0QZ00_BPSYS</name>
<reference evidence="2 3" key="1">
    <citation type="journal article" date="2007" name="Environ. Microbiol.">
        <title>Genomic and structural analysis of Syn9, a cyanophage infecting marine Prochlorococcus and Synechococcus.</title>
        <authorList>
            <person name="Weigele P.R."/>
            <person name="Pope W.H."/>
            <person name="Pedulla M.L."/>
            <person name="Houtz J.M."/>
            <person name="Smith A.L."/>
            <person name="Conway J.F."/>
            <person name="King J."/>
            <person name="Hatfull G.F."/>
            <person name="Lawrence J.G."/>
            <person name="Hendrix R.W."/>
        </authorList>
    </citation>
    <scope>NUCLEOTIDE SEQUENCE</scope>
</reference>
<evidence type="ECO:0000313" key="3">
    <source>
        <dbReference type="Proteomes" id="UP000000909"/>
    </source>
</evidence>
<proteinExistence type="predicted"/>
<feature type="region of interest" description="Disordered" evidence="1">
    <location>
        <begin position="66"/>
        <end position="85"/>
    </location>
</feature>
<organism evidence="2 3">
    <name type="scientific">Synechococcus phage syn9</name>
    <dbReference type="NCBI Taxonomy" id="382359"/>
    <lineage>
        <taxon>Viruses</taxon>
        <taxon>Duplodnaviria</taxon>
        <taxon>Heunggongvirae</taxon>
        <taxon>Uroviricota</taxon>
        <taxon>Caudoviricetes</taxon>
        <taxon>Pantevenvirales</taxon>
        <taxon>Kyanoviridae</taxon>
        <taxon>Ormenosvirus</taxon>
        <taxon>Ormenosvirus syn9</taxon>
    </lineage>
</organism>
<dbReference type="GeneID" id="4238993"/>
<accession>Q0QZ00</accession>
<dbReference type="RefSeq" id="YP_717895.1">
    <property type="nucleotide sequence ID" value="NC_008296.2"/>
</dbReference>
<dbReference type="EMBL" id="DQ149023">
    <property type="protein sequence ID" value="ABA47195.1"/>
    <property type="molecule type" value="Genomic_DNA"/>
</dbReference>
<dbReference type="OrthoDB" id="24279at10239"/>